<evidence type="ECO:0000256" key="5">
    <source>
        <dbReference type="ARBA" id="ARBA00022801"/>
    </source>
</evidence>
<evidence type="ECO:0000256" key="13">
    <source>
        <dbReference type="ARBA" id="ARBA00023235"/>
    </source>
</evidence>
<comment type="caution">
    <text evidence="15">The sequence shown here is derived from an EMBL/GenBank/DDBJ whole genome shotgun (WGS) entry which is preliminary data.</text>
</comment>
<name>A0A0F9TLR7_9ZZZZ</name>
<dbReference type="PANTHER" id="PTHR47642">
    <property type="entry name" value="ATP-DEPENDENT DNA HELICASE"/>
    <property type="match status" value="1"/>
</dbReference>
<dbReference type="NCBIfam" id="TIGR01445">
    <property type="entry name" value="intein_Nterm"/>
    <property type="match status" value="1"/>
</dbReference>
<dbReference type="SUPFAM" id="SSF52540">
    <property type="entry name" value="P-loop containing nucleoside triphosphate hydrolases"/>
    <property type="match status" value="2"/>
</dbReference>
<accession>A0A0F9TLR7</accession>
<dbReference type="GO" id="GO:0006314">
    <property type="term" value="P:intron homing"/>
    <property type="evidence" value="ECO:0007669"/>
    <property type="project" value="UniProtKB-KW"/>
</dbReference>
<feature type="domain" description="DOD-type homing endonuclease" evidence="14">
    <location>
        <begin position="504"/>
        <end position="637"/>
    </location>
</feature>
<dbReference type="InterPro" id="IPR003587">
    <property type="entry name" value="Hint_dom_N"/>
</dbReference>
<keyword evidence="5" id="KW-0378">Hydrolase</keyword>
<dbReference type="InterPro" id="IPR027434">
    <property type="entry name" value="Homing_endonucl"/>
</dbReference>
<sequence>MPSGLIKLGNDQQRAYRASMSGYNILITGPAGTGKSVLLREIVRDLRVEGKEVAITASTGIAAVNVSGRTIHSWLGTAIRGTVKSIQESLNQGGLKIIRANADRRMTEAHVLVIDEVSMLTGDYMNMMDFWLRKVRRRDKPFGGLQLILCGDFLQLPPVQIPGQEADVVFAYDADAWHEADLNLCYLTKVFRQEDNDFLMHLLAIRRGQVSQDTVEFFDECVNRDLAEEPTRLFATNNMVRDINGGKLAQLPGKPHAFDADYIGLEKHYANLKKNCIAEHVLYLKEGAPVIFVKNNPMMGYVNGTRGVVKKVRYPIIDVEKLNGHVVPVEIASWEVQGSNGSVLAAMMQYPLKLAWALTIHKCVAGDTLIATCSGLRRIQDIAGANLGSASCRDPGIAVFTEAGVRGANQVFRGVVEDCYEITTERGVSITVSPRHPLRAVQSPGQFDWKLAPDITQGDALLMRSGTKSEGSDSILAFDRKPDYNGNDHEYSLPSSLTLPLAEFLGVLVGDGCVTDEAEGRVEVTSGDVEPLKFFQSFVESVFCVPVTLNRGREVPRAYFHCRGVRVFLEHLGLGYSKAPSKSVPASVLQGSIAVQASFLRGLYDTDGGVNSSGIHLTTSSRVLASEVQTLLLNLGILSQVSELTERAWRVNITNLSDATRFYAGIGFRVDRKMAALKKRFPPCWRPDVFRLPKSELGGIPDASSWVTEAMDELKQVYGRSYGKSVRLHLPQGAAKKFRNSVRQGVRQGVRITHRHLGSLAGFACEATNDRSKFPAFSRVVDWRLNGWFVDRVVSIRRCRKEVFDLHVPEDHSYIGNGFVNHNSQGMTLEYMHCDLGSCFEAGHAYVALSRARNIEGLSLAQRLDPSYVKTNKAAVEFYQEALADG</sequence>
<evidence type="ECO:0000256" key="9">
    <source>
        <dbReference type="ARBA" id="ARBA00022886"/>
    </source>
</evidence>
<keyword evidence="9" id="KW-0404">Intron homing</keyword>
<dbReference type="InterPro" id="IPR036844">
    <property type="entry name" value="Hint_dom_sf"/>
</dbReference>
<dbReference type="AlphaFoldDB" id="A0A0F9TLR7"/>
<evidence type="ECO:0000313" key="15">
    <source>
        <dbReference type="EMBL" id="KKN80214.1"/>
    </source>
</evidence>
<dbReference type="Pfam" id="PF14528">
    <property type="entry name" value="LAGLIDADG_3"/>
    <property type="match status" value="1"/>
</dbReference>
<evidence type="ECO:0000259" key="14">
    <source>
        <dbReference type="PROSITE" id="PS50819"/>
    </source>
</evidence>
<dbReference type="CDD" id="cd18037">
    <property type="entry name" value="DEXSc_Pif1_like"/>
    <property type="match status" value="1"/>
</dbReference>
<dbReference type="GO" id="GO:0016539">
    <property type="term" value="P:intein-mediated protein splicing"/>
    <property type="evidence" value="ECO:0007669"/>
    <property type="project" value="InterPro"/>
</dbReference>
<keyword evidence="10" id="KW-0651">Protein splicing</keyword>
<dbReference type="Gene3D" id="2.170.16.10">
    <property type="entry name" value="Hedgehog/Intein (Hint) domain"/>
    <property type="match status" value="2"/>
</dbReference>
<dbReference type="InterPro" id="IPR004042">
    <property type="entry name" value="Intein_endonuc_central"/>
</dbReference>
<evidence type="ECO:0000256" key="1">
    <source>
        <dbReference type="ARBA" id="ARBA00022722"/>
    </source>
</evidence>
<proteinExistence type="predicted"/>
<dbReference type="InterPro" id="IPR049163">
    <property type="entry name" value="Pif1-like_2B_dom"/>
</dbReference>
<dbReference type="PROSITE" id="PS50818">
    <property type="entry name" value="INTEIN_C_TER"/>
    <property type="match status" value="1"/>
</dbReference>
<dbReference type="InterPro" id="IPR004860">
    <property type="entry name" value="LAGLIDADG_dom"/>
</dbReference>
<dbReference type="SMART" id="SM00382">
    <property type="entry name" value="AAA"/>
    <property type="match status" value="1"/>
</dbReference>
<dbReference type="InterPro" id="IPR030934">
    <property type="entry name" value="Intein_C"/>
</dbReference>
<keyword evidence="7" id="KW-0068">Autocatalytic cleavage</keyword>
<dbReference type="PRINTS" id="PR00379">
    <property type="entry name" value="INTEIN"/>
</dbReference>
<evidence type="ECO:0000256" key="6">
    <source>
        <dbReference type="ARBA" id="ARBA00022806"/>
    </source>
</evidence>
<evidence type="ECO:0000256" key="4">
    <source>
        <dbReference type="ARBA" id="ARBA00022763"/>
    </source>
</evidence>
<dbReference type="InterPro" id="IPR003593">
    <property type="entry name" value="AAA+_ATPase"/>
</dbReference>
<dbReference type="InterPro" id="IPR010285">
    <property type="entry name" value="DNA_helicase_pif1-like_DEAD"/>
</dbReference>
<dbReference type="Pfam" id="PF05970">
    <property type="entry name" value="PIF1"/>
    <property type="match status" value="1"/>
</dbReference>
<reference evidence="15" key="1">
    <citation type="journal article" date="2015" name="Nature">
        <title>Complex archaea that bridge the gap between prokaryotes and eukaryotes.</title>
        <authorList>
            <person name="Spang A."/>
            <person name="Saw J.H."/>
            <person name="Jorgensen S.L."/>
            <person name="Zaremba-Niedzwiedzka K."/>
            <person name="Martijn J."/>
            <person name="Lind A.E."/>
            <person name="van Eijk R."/>
            <person name="Schleper C."/>
            <person name="Guy L."/>
            <person name="Ettema T.J."/>
        </authorList>
    </citation>
    <scope>NUCLEOTIDE SEQUENCE</scope>
</reference>
<dbReference type="Pfam" id="PF14890">
    <property type="entry name" value="Intein_splicing"/>
    <property type="match status" value="1"/>
</dbReference>
<keyword evidence="4" id="KW-0227">DNA damage</keyword>
<gene>
    <name evidence="15" type="ORF">LCGC14_0331680</name>
</gene>
<dbReference type="Pfam" id="PF21530">
    <property type="entry name" value="Pif1_2B_dom"/>
    <property type="match status" value="1"/>
</dbReference>
<dbReference type="SMART" id="SM00306">
    <property type="entry name" value="HintN"/>
    <property type="match status" value="1"/>
</dbReference>
<dbReference type="PROSITE" id="PS50817">
    <property type="entry name" value="INTEIN_N_TER"/>
    <property type="match status" value="1"/>
</dbReference>
<keyword evidence="8" id="KW-0067">ATP-binding</keyword>
<evidence type="ECO:0000256" key="3">
    <source>
        <dbReference type="ARBA" id="ARBA00022759"/>
    </source>
</evidence>
<dbReference type="NCBIfam" id="TIGR01443">
    <property type="entry name" value="intein_Cterm"/>
    <property type="match status" value="1"/>
</dbReference>
<protein>
    <recommendedName>
        <fullName evidence="14">DOD-type homing endonuclease domain-containing protein</fullName>
    </recommendedName>
</protein>
<dbReference type="GO" id="GO:0003678">
    <property type="term" value="F:DNA helicase activity"/>
    <property type="evidence" value="ECO:0007669"/>
    <property type="project" value="InterPro"/>
</dbReference>
<dbReference type="SMART" id="SM00305">
    <property type="entry name" value="HintC"/>
    <property type="match status" value="1"/>
</dbReference>
<dbReference type="GO" id="GO:0000723">
    <property type="term" value="P:telomere maintenance"/>
    <property type="evidence" value="ECO:0007669"/>
    <property type="project" value="InterPro"/>
</dbReference>
<organism evidence="15">
    <name type="scientific">marine sediment metagenome</name>
    <dbReference type="NCBI Taxonomy" id="412755"/>
    <lineage>
        <taxon>unclassified sequences</taxon>
        <taxon>metagenomes</taxon>
        <taxon>ecological metagenomes</taxon>
    </lineage>
</organism>
<dbReference type="Gene3D" id="3.40.50.300">
    <property type="entry name" value="P-loop containing nucleotide triphosphate hydrolases"/>
    <property type="match status" value="1"/>
</dbReference>
<evidence type="ECO:0000256" key="7">
    <source>
        <dbReference type="ARBA" id="ARBA00022813"/>
    </source>
</evidence>
<dbReference type="InterPro" id="IPR027417">
    <property type="entry name" value="P-loop_NTPase"/>
</dbReference>
<dbReference type="GO" id="GO:0004519">
    <property type="term" value="F:endonuclease activity"/>
    <property type="evidence" value="ECO:0007669"/>
    <property type="project" value="UniProtKB-KW"/>
</dbReference>
<evidence type="ECO:0000256" key="8">
    <source>
        <dbReference type="ARBA" id="ARBA00022840"/>
    </source>
</evidence>
<keyword evidence="6" id="KW-0347">Helicase</keyword>
<dbReference type="CDD" id="cd18809">
    <property type="entry name" value="SF1_C_RecD"/>
    <property type="match status" value="1"/>
</dbReference>
<dbReference type="InterPro" id="IPR006141">
    <property type="entry name" value="Intein_N"/>
</dbReference>
<evidence type="ECO:0000256" key="11">
    <source>
        <dbReference type="ARBA" id="ARBA00023125"/>
    </source>
</evidence>
<evidence type="ECO:0000256" key="10">
    <source>
        <dbReference type="ARBA" id="ARBA00023000"/>
    </source>
</evidence>
<dbReference type="EMBL" id="LAZR01000234">
    <property type="protein sequence ID" value="KKN80214.1"/>
    <property type="molecule type" value="Genomic_DNA"/>
</dbReference>
<keyword evidence="12" id="KW-0234">DNA repair</keyword>
<keyword evidence="13" id="KW-0413">Isomerase</keyword>
<keyword evidence="1" id="KW-0540">Nuclease</keyword>
<dbReference type="InterPro" id="IPR006142">
    <property type="entry name" value="INTEIN"/>
</dbReference>
<evidence type="ECO:0000256" key="2">
    <source>
        <dbReference type="ARBA" id="ARBA00022741"/>
    </source>
</evidence>
<keyword evidence="3" id="KW-0255">Endonuclease</keyword>
<evidence type="ECO:0000256" key="12">
    <source>
        <dbReference type="ARBA" id="ARBA00023204"/>
    </source>
</evidence>
<dbReference type="SUPFAM" id="SSF55608">
    <property type="entry name" value="Homing endonucleases"/>
    <property type="match status" value="1"/>
</dbReference>
<dbReference type="GO" id="GO:0006281">
    <property type="term" value="P:DNA repair"/>
    <property type="evidence" value="ECO:0007669"/>
    <property type="project" value="InterPro"/>
</dbReference>
<keyword evidence="2" id="KW-0547">Nucleotide-binding</keyword>
<dbReference type="Gene3D" id="3.10.28.10">
    <property type="entry name" value="Homing endonucleases"/>
    <property type="match status" value="1"/>
</dbReference>
<dbReference type="InterPro" id="IPR051055">
    <property type="entry name" value="PIF1_helicase"/>
</dbReference>
<dbReference type="SUPFAM" id="SSF51294">
    <property type="entry name" value="Hedgehog/intein (Hint) domain"/>
    <property type="match status" value="1"/>
</dbReference>
<keyword evidence="11" id="KW-0238">DNA-binding</keyword>
<dbReference type="InterPro" id="IPR003586">
    <property type="entry name" value="Hint_dom_C"/>
</dbReference>
<dbReference type="PANTHER" id="PTHR47642:SF5">
    <property type="entry name" value="ATP-DEPENDENT DNA HELICASE"/>
    <property type="match status" value="1"/>
</dbReference>
<dbReference type="PROSITE" id="PS50819">
    <property type="entry name" value="INTEIN_ENDONUCLEASE"/>
    <property type="match status" value="1"/>
</dbReference>